<dbReference type="CDD" id="cd02019">
    <property type="entry name" value="NK"/>
    <property type="match status" value="1"/>
</dbReference>
<dbReference type="Proteomes" id="UP000285875">
    <property type="component" value="Chromosome"/>
</dbReference>
<protein>
    <submittedName>
        <fullName evidence="1">Cobalt ABC transporter</fullName>
    </submittedName>
</protein>
<gene>
    <name evidence="1" type="ORF">C0Z10_02005</name>
</gene>
<evidence type="ECO:0000313" key="2">
    <source>
        <dbReference type="Proteomes" id="UP000285875"/>
    </source>
</evidence>
<dbReference type="InterPro" id="IPR027417">
    <property type="entry name" value="P-loop_NTPase"/>
</dbReference>
<dbReference type="SUPFAM" id="SSF52540">
    <property type="entry name" value="P-loop containing nucleoside triphosphate hydrolases"/>
    <property type="match status" value="1"/>
</dbReference>
<dbReference type="Gene3D" id="3.40.50.300">
    <property type="entry name" value="P-loop containing nucleotide triphosphate hydrolases"/>
    <property type="match status" value="1"/>
</dbReference>
<proteinExistence type="predicted"/>
<sequence>MAADGAGRRPVVLIDGGSASGKSTLAEALVGILDRRPGAPWQLVHDDFYPGWAGLSAAWRMVPEKILADHGAGYRPWDWAAKAPGDRRELDPRAAILVECCGALTPVSAAMATTRIWCEADPRTRRRRALDRDGEMFAPYWQMWAVQEELHWLRHRPRTLADIVVG</sequence>
<accession>A0A3T0S2N7</accession>
<dbReference type="EMBL" id="CP025570">
    <property type="protein sequence ID" value="AZZ40636.1"/>
    <property type="molecule type" value="Genomic_DNA"/>
</dbReference>
<dbReference type="AlphaFoldDB" id="A0A3T0S2N7"/>
<evidence type="ECO:0000313" key="1">
    <source>
        <dbReference type="EMBL" id="AZZ40636.1"/>
    </source>
</evidence>
<reference evidence="2" key="1">
    <citation type="submission" date="2017-12" db="EMBL/GenBank/DDBJ databases">
        <title>Whole genome sequencing of Acidipropionibacterium jensenii strains JS279 and JS280.</title>
        <authorList>
            <person name="Deptula P."/>
            <person name="Laine P."/>
            <person name="Smolander O.-P."/>
            <person name="Paulin L."/>
            <person name="Auvinen P."/>
            <person name="Varmanen P."/>
        </authorList>
    </citation>
    <scope>NUCLEOTIDE SEQUENCE [LARGE SCALE GENOMIC DNA]</scope>
    <source>
        <strain evidence="2">JS280</strain>
    </source>
</reference>
<name>A0A3T0S2N7_9ACTN</name>
<organism evidence="1 2">
    <name type="scientific">Acidipropionibacterium jensenii</name>
    <dbReference type="NCBI Taxonomy" id="1749"/>
    <lineage>
        <taxon>Bacteria</taxon>
        <taxon>Bacillati</taxon>
        <taxon>Actinomycetota</taxon>
        <taxon>Actinomycetes</taxon>
        <taxon>Propionibacteriales</taxon>
        <taxon>Propionibacteriaceae</taxon>
        <taxon>Acidipropionibacterium</taxon>
    </lineage>
</organism>
<dbReference type="KEGG" id="aji:C0Z10_02005"/>